<comment type="caution">
    <text evidence="14">The sequence shown here is derived from an EMBL/GenBank/DDBJ whole genome shotgun (WGS) entry which is preliminary data.</text>
</comment>
<dbReference type="RefSeq" id="WP_118655475.1">
    <property type="nucleotide sequence ID" value="NZ_JACOOK010000002.1"/>
</dbReference>
<dbReference type="PROSITE" id="PS51846">
    <property type="entry name" value="CNNM"/>
    <property type="match status" value="1"/>
</dbReference>
<proteinExistence type="inferred from homology"/>
<keyword evidence="15" id="KW-1185">Reference proteome</keyword>
<dbReference type="InterPro" id="IPR019862">
    <property type="entry name" value="Motility-assoc_prot_GldE"/>
</dbReference>
<dbReference type="InterPro" id="IPR016169">
    <property type="entry name" value="FAD-bd_PCMH_sub2"/>
</dbReference>
<dbReference type="SUPFAM" id="SSF54631">
    <property type="entry name" value="CBS-domain pair"/>
    <property type="match status" value="1"/>
</dbReference>
<protein>
    <submittedName>
        <fullName evidence="14">Gliding motility-associated protein GldE</fullName>
    </submittedName>
</protein>
<keyword evidence="3" id="KW-1003">Cell membrane</keyword>
<keyword evidence="5" id="KW-0677">Repeat</keyword>
<evidence type="ECO:0000256" key="8">
    <source>
        <dbReference type="ARBA" id="ARBA00023136"/>
    </source>
</evidence>
<feature type="transmembrane region" description="Helical" evidence="11">
    <location>
        <begin position="20"/>
        <end position="45"/>
    </location>
</feature>
<feature type="domain" description="CBS" evidence="12">
    <location>
        <begin position="219"/>
        <end position="278"/>
    </location>
</feature>
<dbReference type="InterPro" id="IPR002550">
    <property type="entry name" value="CNNM"/>
</dbReference>
<reference evidence="14 15" key="1">
    <citation type="submission" date="2020-08" db="EMBL/GenBank/DDBJ databases">
        <title>Genome public.</title>
        <authorList>
            <person name="Liu C."/>
            <person name="Sun Q."/>
        </authorList>
    </citation>
    <scope>NUCLEOTIDE SEQUENCE [LARGE SCALE GENOMIC DNA]</scope>
    <source>
        <strain evidence="14 15">New-7</strain>
    </source>
</reference>
<name>A0ABR7CKQ3_9BACT</name>
<evidence type="ECO:0000256" key="9">
    <source>
        <dbReference type="PROSITE-ProRule" id="PRU00703"/>
    </source>
</evidence>
<dbReference type="CDD" id="cd04590">
    <property type="entry name" value="CBS_pair_CorC_HlyC_assoc"/>
    <property type="match status" value="1"/>
</dbReference>
<dbReference type="PROSITE" id="PS51371">
    <property type="entry name" value="CBS"/>
    <property type="match status" value="2"/>
</dbReference>
<dbReference type="InterPro" id="IPR000644">
    <property type="entry name" value="CBS_dom"/>
</dbReference>
<dbReference type="PANTHER" id="PTHR22777">
    <property type="entry name" value="HEMOLYSIN-RELATED"/>
    <property type="match status" value="1"/>
</dbReference>
<gene>
    <name evidence="14" type="primary">gldE</name>
    <name evidence="14" type="ORF">H8S08_04035</name>
</gene>
<dbReference type="EMBL" id="JACOOK010000002">
    <property type="protein sequence ID" value="MBC5616189.1"/>
    <property type="molecule type" value="Genomic_DNA"/>
</dbReference>
<comment type="similarity">
    <text evidence="2">Belongs to the UPF0053 family.</text>
</comment>
<dbReference type="SMART" id="SM00116">
    <property type="entry name" value="CBS"/>
    <property type="match status" value="2"/>
</dbReference>
<dbReference type="InterPro" id="IPR046342">
    <property type="entry name" value="CBS_dom_sf"/>
</dbReference>
<dbReference type="NCBIfam" id="TIGR03520">
    <property type="entry name" value="GldE"/>
    <property type="match status" value="1"/>
</dbReference>
<feature type="domain" description="CNNM transmembrane" evidence="13">
    <location>
        <begin position="14"/>
        <end position="203"/>
    </location>
</feature>
<evidence type="ECO:0000256" key="7">
    <source>
        <dbReference type="ARBA" id="ARBA00023122"/>
    </source>
</evidence>
<evidence type="ECO:0000256" key="2">
    <source>
        <dbReference type="ARBA" id="ARBA00006337"/>
    </source>
</evidence>
<dbReference type="Gene3D" id="3.10.580.10">
    <property type="entry name" value="CBS-domain"/>
    <property type="match status" value="1"/>
</dbReference>
<sequence>MTACFIQAVTFNPFTLQDSVILLVVILLLGVSASVSASETAFFSLSPRDVVRLKNSPDRRSNAILRLLSADEYLLATILVVNNLVNICIVILSNGLIDSLVGFAGAAGLEFVVKMVIVTFLLLLFGEIMPKILASYHPVRIARMMAVPLLLLKALFRPVSFLLIRSGGYINRSVTRKRENISIDELSNAIEMTSGQSAEEKRMLSEIVDFVHTEVVEIMKPRLDIVSLDIEADFDRVRETIVSSGFSRIPVYEESIDHIKGVLYVKDMLSYVSHERDFEWQNLIRKPYFVPEHKKINELLEEFRDSKIHMAIVVDEYGSTMGLLSLEDILEEIVGEISDESDRDQAFYTKLSPNTYLFDGKTHINDFLEVLELDDDYLDAMKGGAETIAGLMLEIRKDFLHRGETLTCRDLVLQVEEMDGRRIDKIKVTVVSSGTGNL</sequence>
<evidence type="ECO:0000259" key="12">
    <source>
        <dbReference type="PROSITE" id="PS51371"/>
    </source>
</evidence>
<evidence type="ECO:0000256" key="6">
    <source>
        <dbReference type="ARBA" id="ARBA00022989"/>
    </source>
</evidence>
<comment type="subcellular location">
    <subcellularLocation>
        <location evidence="1">Cell membrane</location>
        <topology evidence="1">Multi-pass membrane protein</topology>
    </subcellularLocation>
</comment>
<dbReference type="InterPro" id="IPR044751">
    <property type="entry name" value="Ion_transp-like_CBS"/>
</dbReference>
<evidence type="ECO:0000256" key="10">
    <source>
        <dbReference type="PROSITE-ProRule" id="PRU01193"/>
    </source>
</evidence>
<evidence type="ECO:0000256" key="1">
    <source>
        <dbReference type="ARBA" id="ARBA00004651"/>
    </source>
</evidence>
<dbReference type="Proteomes" id="UP000636891">
    <property type="component" value="Unassembled WGS sequence"/>
</dbReference>
<evidence type="ECO:0000259" key="13">
    <source>
        <dbReference type="PROSITE" id="PS51846"/>
    </source>
</evidence>
<feature type="domain" description="CBS" evidence="12">
    <location>
        <begin position="283"/>
        <end position="340"/>
    </location>
</feature>
<evidence type="ECO:0000256" key="11">
    <source>
        <dbReference type="SAM" id="Phobius"/>
    </source>
</evidence>
<dbReference type="SMART" id="SM01091">
    <property type="entry name" value="CorC_HlyC"/>
    <property type="match status" value="1"/>
</dbReference>
<dbReference type="InterPro" id="IPR036318">
    <property type="entry name" value="FAD-bd_PCMH-like_sf"/>
</dbReference>
<dbReference type="SUPFAM" id="SSF56176">
    <property type="entry name" value="FAD-binding/transporter-associated domain-like"/>
    <property type="match status" value="1"/>
</dbReference>
<dbReference type="Pfam" id="PF01595">
    <property type="entry name" value="CNNM"/>
    <property type="match status" value="1"/>
</dbReference>
<dbReference type="Pfam" id="PF03471">
    <property type="entry name" value="CorC_HlyC"/>
    <property type="match status" value="1"/>
</dbReference>
<dbReference type="Pfam" id="PF00571">
    <property type="entry name" value="CBS"/>
    <property type="match status" value="2"/>
</dbReference>
<evidence type="ECO:0000256" key="5">
    <source>
        <dbReference type="ARBA" id="ARBA00022737"/>
    </source>
</evidence>
<evidence type="ECO:0000256" key="4">
    <source>
        <dbReference type="ARBA" id="ARBA00022692"/>
    </source>
</evidence>
<keyword evidence="6 10" id="KW-1133">Transmembrane helix</keyword>
<evidence type="ECO:0000313" key="15">
    <source>
        <dbReference type="Proteomes" id="UP000636891"/>
    </source>
</evidence>
<keyword evidence="8 10" id="KW-0472">Membrane</keyword>
<evidence type="ECO:0000313" key="14">
    <source>
        <dbReference type="EMBL" id="MBC5616189.1"/>
    </source>
</evidence>
<accession>A0ABR7CKQ3</accession>
<keyword evidence="4 10" id="KW-0812">Transmembrane</keyword>
<organism evidence="14 15">
    <name type="scientific">Alistipes hominis</name>
    <dbReference type="NCBI Taxonomy" id="2763015"/>
    <lineage>
        <taxon>Bacteria</taxon>
        <taxon>Pseudomonadati</taxon>
        <taxon>Bacteroidota</taxon>
        <taxon>Bacteroidia</taxon>
        <taxon>Bacteroidales</taxon>
        <taxon>Rikenellaceae</taxon>
        <taxon>Alistipes</taxon>
    </lineage>
</organism>
<dbReference type="Gene3D" id="3.30.465.10">
    <property type="match status" value="1"/>
</dbReference>
<dbReference type="InterPro" id="IPR005170">
    <property type="entry name" value="Transptr-assoc_dom"/>
</dbReference>
<dbReference type="PANTHER" id="PTHR22777:SF32">
    <property type="entry name" value="UPF0053 INNER MEMBRANE PROTEIN YFJD"/>
    <property type="match status" value="1"/>
</dbReference>
<feature type="transmembrane region" description="Helical" evidence="11">
    <location>
        <begin position="73"/>
        <end position="97"/>
    </location>
</feature>
<keyword evidence="7 9" id="KW-0129">CBS domain</keyword>
<evidence type="ECO:0000256" key="3">
    <source>
        <dbReference type="ARBA" id="ARBA00022475"/>
    </source>
</evidence>
<feature type="transmembrane region" description="Helical" evidence="11">
    <location>
        <begin position="103"/>
        <end position="125"/>
    </location>
</feature>